<evidence type="ECO:0008006" key="2">
    <source>
        <dbReference type="Google" id="ProtNLM"/>
    </source>
</evidence>
<name>A0AAU8B6K6_9CAUD</name>
<organism evidence="1">
    <name type="scientific">Dulem virus 39</name>
    <dbReference type="NCBI Taxonomy" id="3145757"/>
    <lineage>
        <taxon>Viruses</taxon>
        <taxon>Duplodnaviria</taxon>
        <taxon>Heunggongvirae</taxon>
        <taxon>Uroviricota</taxon>
        <taxon>Caudoviricetes</taxon>
    </lineage>
</organism>
<dbReference type="EMBL" id="PP511791">
    <property type="protein sequence ID" value="XCD07465.1"/>
    <property type="molecule type" value="Genomic_DNA"/>
</dbReference>
<protein>
    <recommendedName>
        <fullName evidence="2">Lipoprotein</fullName>
    </recommendedName>
</protein>
<accession>A0AAU8B6K6</accession>
<proteinExistence type="predicted"/>
<reference evidence="1" key="1">
    <citation type="submission" date="2024-03" db="EMBL/GenBank/DDBJ databases">
        <title>Diverse circular DNA viruses in blood, oral, and fecal samples of captive lemurs.</title>
        <authorList>
            <person name="Paietta E.N."/>
            <person name="Kraberger S."/>
            <person name="Lund M.C."/>
            <person name="Custer J.M."/>
            <person name="Vargas K.M."/>
            <person name="Ehmke E.E."/>
            <person name="Yoder A.D."/>
            <person name="Varsani A."/>
        </authorList>
    </citation>
    <scope>NUCLEOTIDE SEQUENCE</scope>
    <source>
        <strain evidence="1">Duke_28FS_1</strain>
    </source>
</reference>
<sequence length="34" mass="3700">MRELVSVSYIFAGCFAVGGGGQRNKNKIRGENKI</sequence>
<evidence type="ECO:0000313" key="1">
    <source>
        <dbReference type="EMBL" id="XCD07465.1"/>
    </source>
</evidence>